<reference evidence="2" key="1">
    <citation type="submission" date="2022-05" db="EMBL/GenBank/DDBJ databases">
        <title>Novel bacterial taxa in a minimal lignocellulolytic consortium and its capacity to transform plastics disclosed by genome-resolved metagenomics.</title>
        <authorList>
            <person name="Rodriguez C.A.D."/>
            <person name="Diaz-Garcia L."/>
            <person name="Herrera K."/>
            <person name="Tarazona N.A."/>
            <person name="Sproer C."/>
            <person name="Overmann J."/>
            <person name="Jimenez D.J."/>
        </authorList>
    </citation>
    <scope>NUCLEOTIDE SEQUENCE</scope>
    <source>
        <strain evidence="2">MAG5</strain>
    </source>
</reference>
<gene>
    <name evidence="2" type="ORF">NAG76_18750</name>
</gene>
<protein>
    <recommendedName>
        <fullName evidence="4">DUF2116 family Zn-ribbon domain-containing protein</fullName>
    </recommendedName>
</protein>
<evidence type="ECO:0000313" key="3">
    <source>
        <dbReference type="Proteomes" id="UP001056756"/>
    </source>
</evidence>
<keyword evidence="1" id="KW-0472">Membrane</keyword>
<evidence type="ECO:0000256" key="1">
    <source>
        <dbReference type="SAM" id="Phobius"/>
    </source>
</evidence>
<sequence length="66" mass="7316">MNATMTCKSCGSVISESIEICPTCHIKSPKKMSEKKRLTFFLSIVIGIIIIVIVPMVASLLWMQSK</sequence>
<evidence type="ECO:0008006" key="4">
    <source>
        <dbReference type="Google" id="ProtNLM"/>
    </source>
</evidence>
<dbReference type="Proteomes" id="UP001056756">
    <property type="component" value="Chromosome"/>
</dbReference>
<feature type="transmembrane region" description="Helical" evidence="1">
    <location>
        <begin position="38"/>
        <end position="63"/>
    </location>
</feature>
<proteinExistence type="predicted"/>
<name>A0A9J6ZCD7_9BACL</name>
<dbReference type="EMBL" id="CP097899">
    <property type="protein sequence ID" value="URN93846.1"/>
    <property type="molecule type" value="Genomic_DNA"/>
</dbReference>
<dbReference type="AlphaFoldDB" id="A0A9J6ZCD7"/>
<accession>A0A9J6ZCD7</accession>
<keyword evidence="1" id="KW-0812">Transmembrane</keyword>
<organism evidence="2 3">
    <name type="scientific">Candidatus Pristimantibacillus lignocellulolyticus</name>
    <dbReference type="NCBI Taxonomy" id="2994561"/>
    <lineage>
        <taxon>Bacteria</taxon>
        <taxon>Bacillati</taxon>
        <taxon>Bacillota</taxon>
        <taxon>Bacilli</taxon>
        <taxon>Bacillales</taxon>
        <taxon>Paenibacillaceae</taxon>
        <taxon>Candidatus Pristimantibacillus</taxon>
    </lineage>
</organism>
<dbReference type="KEGG" id="plig:NAG76_18750"/>
<evidence type="ECO:0000313" key="2">
    <source>
        <dbReference type="EMBL" id="URN93846.1"/>
    </source>
</evidence>
<keyword evidence="1" id="KW-1133">Transmembrane helix</keyword>